<name>A0A2H0KCP7_9BACT</name>
<dbReference type="Proteomes" id="UP000229342">
    <property type="component" value="Unassembled WGS sequence"/>
</dbReference>
<dbReference type="InterPro" id="IPR051797">
    <property type="entry name" value="TrmB-like"/>
</dbReference>
<dbReference type="Pfam" id="PF01978">
    <property type="entry name" value="TrmB"/>
    <property type="match status" value="1"/>
</dbReference>
<accession>A0A2H0KCP7</accession>
<protein>
    <recommendedName>
        <fullName evidence="1">Transcription regulator TrmB N-terminal domain-containing protein</fullName>
    </recommendedName>
</protein>
<dbReference type="AlphaFoldDB" id="A0A2H0KCP7"/>
<evidence type="ECO:0000313" key="3">
    <source>
        <dbReference type="Proteomes" id="UP000229342"/>
    </source>
</evidence>
<dbReference type="EMBL" id="PCVG01000015">
    <property type="protein sequence ID" value="PIQ68995.1"/>
    <property type="molecule type" value="Genomic_DNA"/>
</dbReference>
<dbReference type="PANTHER" id="PTHR34293">
    <property type="entry name" value="HTH-TYPE TRANSCRIPTIONAL REGULATOR TRMBL2"/>
    <property type="match status" value="1"/>
</dbReference>
<evidence type="ECO:0000259" key="1">
    <source>
        <dbReference type="Pfam" id="PF01978"/>
    </source>
</evidence>
<dbReference type="CDD" id="cd00090">
    <property type="entry name" value="HTH_ARSR"/>
    <property type="match status" value="1"/>
</dbReference>
<organism evidence="2 3">
    <name type="scientific">Candidatus Taylorbacteria bacterium CG11_big_fil_rev_8_21_14_0_20_46_11</name>
    <dbReference type="NCBI Taxonomy" id="1975025"/>
    <lineage>
        <taxon>Bacteria</taxon>
        <taxon>Candidatus Tayloriibacteriota</taxon>
    </lineage>
</organism>
<reference evidence="2 3" key="1">
    <citation type="submission" date="2017-09" db="EMBL/GenBank/DDBJ databases">
        <title>Depth-based differentiation of microbial function through sediment-hosted aquifers and enrichment of novel symbionts in the deep terrestrial subsurface.</title>
        <authorList>
            <person name="Probst A.J."/>
            <person name="Ladd B."/>
            <person name="Jarett J.K."/>
            <person name="Geller-Mcgrath D.E."/>
            <person name="Sieber C.M."/>
            <person name="Emerson J.B."/>
            <person name="Anantharaman K."/>
            <person name="Thomas B.C."/>
            <person name="Malmstrom R."/>
            <person name="Stieglmeier M."/>
            <person name="Klingl A."/>
            <person name="Woyke T."/>
            <person name="Ryan C.M."/>
            <person name="Banfield J.F."/>
        </authorList>
    </citation>
    <scope>NUCLEOTIDE SEQUENCE [LARGE SCALE GENOMIC DNA]</scope>
    <source>
        <strain evidence="2">CG11_big_fil_rev_8_21_14_0_20_46_11</strain>
    </source>
</reference>
<proteinExistence type="predicted"/>
<dbReference type="Gene3D" id="1.10.10.10">
    <property type="entry name" value="Winged helix-like DNA-binding domain superfamily/Winged helix DNA-binding domain"/>
    <property type="match status" value="1"/>
</dbReference>
<dbReference type="InterPro" id="IPR036390">
    <property type="entry name" value="WH_DNA-bd_sf"/>
</dbReference>
<gene>
    <name evidence="2" type="ORF">COV91_01210</name>
</gene>
<sequence>MDHQELLQSLGLSKNEAKIYETLLRQGEVGVGVISEKSGVHRRNVYDSLNRLMEKGLVFEIVESTENKYQACEPRKLSEIVIEKLEAVDKALPELEKLHFSTPSTYRVHTYRGKEGWKQYMRDIIKTGEPFYSIGAQGAWLDERVKSFIPSFLQQMKAKKIPMHHLFDYEVKENNHPIIKEVGKNYRFLPKKYATTSGIDIFGDHVNIMHHQHLGQVGTDDDITFTVIVNKNLADSFRTWFQFMWDMCPKN</sequence>
<dbReference type="InterPro" id="IPR036388">
    <property type="entry name" value="WH-like_DNA-bd_sf"/>
</dbReference>
<comment type="caution">
    <text evidence="2">The sequence shown here is derived from an EMBL/GenBank/DDBJ whole genome shotgun (WGS) entry which is preliminary data.</text>
</comment>
<evidence type="ECO:0000313" key="2">
    <source>
        <dbReference type="EMBL" id="PIQ68995.1"/>
    </source>
</evidence>
<feature type="domain" description="Transcription regulator TrmB N-terminal" evidence="1">
    <location>
        <begin position="7"/>
        <end position="74"/>
    </location>
</feature>
<dbReference type="InterPro" id="IPR002831">
    <property type="entry name" value="Tscrpt_reg_TrmB_N"/>
</dbReference>
<dbReference type="SUPFAM" id="SSF46785">
    <property type="entry name" value="Winged helix' DNA-binding domain"/>
    <property type="match status" value="1"/>
</dbReference>
<dbReference type="InterPro" id="IPR011991">
    <property type="entry name" value="ArsR-like_HTH"/>
</dbReference>
<dbReference type="PANTHER" id="PTHR34293:SF1">
    <property type="entry name" value="HTH-TYPE TRANSCRIPTIONAL REGULATOR TRMBL2"/>
    <property type="match status" value="1"/>
</dbReference>